<dbReference type="AlphaFoldDB" id="A0A8C6X1Z9"/>
<organism evidence="1 2">
    <name type="scientific">Naja naja</name>
    <name type="common">Indian cobra</name>
    <dbReference type="NCBI Taxonomy" id="35670"/>
    <lineage>
        <taxon>Eukaryota</taxon>
        <taxon>Metazoa</taxon>
        <taxon>Chordata</taxon>
        <taxon>Craniata</taxon>
        <taxon>Vertebrata</taxon>
        <taxon>Euteleostomi</taxon>
        <taxon>Lepidosauria</taxon>
        <taxon>Squamata</taxon>
        <taxon>Bifurcata</taxon>
        <taxon>Unidentata</taxon>
        <taxon>Episquamata</taxon>
        <taxon>Toxicofera</taxon>
        <taxon>Serpentes</taxon>
        <taxon>Colubroidea</taxon>
        <taxon>Elapidae</taxon>
        <taxon>Elapinae</taxon>
        <taxon>Naja</taxon>
    </lineage>
</organism>
<evidence type="ECO:0000313" key="2">
    <source>
        <dbReference type="Proteomes" id="UP000694559"/>
    </source>
</evidence>
<name>A0A8C6X1Z9_NAJNA</name>
<dbReference type="OrthoDB" id="10649065at2759"/>
<accession>A0A8C6X1Z9</accession>
<proteinExistence type="predicted"/>
<reference evidence="1" key="1">
    <citation type="submission" date="2025-08" db="UniProtKB">
        <authorList>
            <consortium name="Ensembl"/>
        </authorList>
    </citation>
    <scope>IDENTIFICATION</scope>
</reference>
<protein>
    <submittedName>
        <fullName evidence="1">Uncharacterized protein</fullName>
    </submittedName>
</protein>
<reference evidence="1" key="2">
    <citation type="submission" date="2025-09" db="UniProtKB">
        <authorList>
            <consortium name="Ensembl"/>
        </authorList>
    </citation>
    <scope>IDENTIFICATION</scope>
</reference>
<dbReference type="Ensembl" id="ENSNNAT00000003139.1">
    <property type="protein sequence ID" value="ENSNNAP00000002988.1"/>
    <property type="gene ID" value="ENSNNAG00000002048.1"/>
</dbReference>
<evidence type="ECO:0000313" key="1">
    <source>
        <dbReference type="Ensembl" id="ENSNNAP00000002988.1"/>
    </source>
</evidence>
<sequence length="133" mass="14672">TSSDYLLKYLNVKPPEAPGAAGSIEWVLPQRRPYPWGSPADTVWPTAPQGGPVCESAWDVGKPLLAAGSPSSIPVLSHAGYRSRISVAKESKDSVVVIYLYAALLPKDSGRRTYKKEYIYNKKILNKYKSINY</sequence>
<keyword evidence="2" id="KW-1185">Reference proteome</keyword>
<dbReference type="Proteomes" id="UP000694559">
    <property type="component" value="Unplaced"/>
</dbReference>